<evidence type="ECO:0000256" key="1">
    <source>
        <dbReference type="SAM" id="SignalP"/>
    </source>
</evidence>
<dbReference type="GO" id="GO:0003824">
    <property type="term" value="F:catalytic activity"/>
    <property type="evidence" value="ECO:0007669"/>
    <property type="project" value="InterPro"/>
</dbReference>
<protein>
    <recommendedName>
        <fullName evidence="2">Endonuclease/exonuclease/phosphatase domain-containing protein</fullName>
    </recommendedName>
</protein>
<dbReference type="Gene3D" id="3.60.10.10">
    <property type="entry name" value="Endonuclease/exonuclease/phosphatase"/>
    <property type="match status" value="1"/>
</dbReference>
<name>A0A9X3KK98_9HYPH</name>
<gene>
    <name evidence="3" type="ORF">O9X88_02250</name>
</gene>
<reference evidence="3" key="1">
    <citation type="submission" date="2022-12" db="EMBL/GenBank/DDBJ databases">
        <title>Draft genome sequences of 22 rhizogenic Agrobacterium biovar 1 strains, the causative agent of hairy root disease.</title>
        <authorList>
            <person name="Kim N."/>
            <person name="Vargas P."/>
            <person name="Rediers H."/>
        </authorList>
    </citation>
    <scope>NUCLEOTIDE SEQUENCE</scope>
    <source>
        <strain evidence="3">ST15.13.006</strain>
    </source>
</reference>
<dbReference type="Pfam" id="PF03372">
    <property type="entry name" value="Exo_endo_phos"/>
    <property type="match status" value="1"/>
</dbReference>
<dbReference type="EMBL" id="JAPZLR010000001">
    <property type="protein sequence ID" value="MCZ7936356.1"/>
    <property type="molecule type" value="Genomic_DNA"/>
</dbReference>
<keyword evidence="1" id="KW-0732">Signal</keyword>
<evidence type="ECO:0000259" key="2">
    <source>
        <dbReference type="Pfam" id="PF03372"/>
    </source>
</evidence>
<accession>A0A9X3KK98</accession>
<evidence type="ECO:0000313" key="3">
    <source>
        <dbReference type="EMBL" id="MCZ7936356.1"/>
    </source>
</evidence>
<feature type="chain" id="PRO_5040876191" description="Endonuclease/exonuclease/phosphatase domain-containing protein" evidence="1">
    <location>
        <begin position="22"/>
        <end position="368"/>
    </location>
</feature>
<proteinExistence type="predicted"/>
<feature type="domain" description="Endonuclease/exonuclease/phosphatase" evidence="2">
    <location>
        <begin position="27"/>
        <end position="257"/>
    </location>
</feature>
<dbReference type="InterPro" id="IPR005135">
    <property type="entry name" value="Endo/exonuclease/phosphatase"/>
</dbReference>
<dbReference type="RefSeq" id="WP_269834525.1">
    <property type="nucleotide sequence ID" value="NZ_JAPZLR010000001.1"/>
</dbReference>
<evidence type="ECO:0000313" key="4">
    <source>
        <dbReference type="Proteomes" id="UP001151018"/>
    </source>
</evidence>
<comment type="caution">
    <text evidence="3">The sequence shown here is derived from an EMBL/GenBank/DDBJ whole genome shotgun (WGS) entry which is preliminary data.</text>
</comment>
<dbReference type="SUPFAM" id="SSF56219">
    <property type="entry name" value="DNase I-like"/>
    <property type="match status" value="1"/>
</dbReference>
<feature type="signal peptide" evidence="1">
    <location>
        <begin position="1"/>
        <end position="21"/>
    </location>
</feature>
<dbReference type="Proteomes" id="UP001151018">
    <property type="component" value="Unassembled WGS sequence"/>
</dbReference>
<sequence length="368" mass="39411">MRFLPAFIIAATSTLASQAWASEVKIVSWNVAAQPMERVLARASDYKAMSDALAPDVLVLIELTGVDDLKAIAKAVGWPTYYAAVSDGQIQGSEIHFSLEVGILSKIPITSVVELDAKPEGRTHPVFTSMNPDGDASIPVKEVRLKGIDMMGVAATDRGTLRVNFSNGLTIFPIHLKSNSNDACFAAGDTVANLKKLELPALPALQEILEKGSEVKAKADKDNAFKRERVIAATKLVADIAANEGRTVVIAGDWNTSFEPGKVGQSFDDCQLAAFSCEKAPFPAAACTGDGYDDTFAIMSAPLTGSQKWQIVTEQLGRTYTDTKFADKAIDHIAVADTKVAEFTEPRVSTNAFGSDHFPISIVWTTAP</sequence>
<organism evidence="3 4">
    <name type="scientific">Agrobacterium salinitolerans</name>
    <dbReference type="NCBI Taxonomy" id="1183413"/>
    <lineage>
        <taxon>Bacteria</taxon>
        <taxon>Pseudomonadati</taxon>
        <taxon>Pseudomonadota</taxon>
        <taxon>Alphaproteobacteria</taxon>
        <taxon>Hyphomicrobiales</taxon>
        <taxon>Rhizobiaceae</taxon>
        <taxon>Rhizobium/Agrobacterium group</taxon>
        <taxon>Agrobacterium</taxon>
    </lineage>
</organism>
<dbReference type="AlphaFoldDB" id="A0A9X3KK98"/>
<dbReference type="InterPro" id="IPR036691">
    <property type="entry name" value="Endo/exonu/phosph_ase_sf"/>
</dbReference>